<feature type="signal peptide" evidence="1">
    <location>
        <begin position="1"/>
        <end position="34"/>
    </location>
</feature>
<evidence type="ECO:0008006" key="4">
    <source>
        <dbReference type="Google" id="ProtNLM"/>
    </source>
</evidence>
<name>A0A9P9DZH3_9PLEO</name>
<keyword evidence="1" id="KW-0732">Signal</keyword>
<organism evidence="2 3">
    <name type="scientific">Dendryphion nanum</name>
    <dbReference type="NCBI Taxonomy" id="256645"/>
    <lineage>
        <taxon>Eukaryota</taxon>
        <taxon>Fungi</taxon>
        <taxon>Dikarya</taxon>
        <taxon>Ascomycota</taxon>
        <taxon>Pezizomycotina</taxon>
        <taxon>Dothideomycetes</taxon>
        <taxon>Pleosporomycetidae</taxon>
        <taxon>Pleosporales</taxon>
        <taxon>Torulaceae</taxon>
        <taxon>Dendryphion</taxon>
    </lineage>
</organism>
<gene>
    <name evidence="2" type="ORF">B0J11DRAFT_525353</name>
</gene>
<evidence type="ECO:0000256" key="1">
    <source>
        <dbReference type="SAM" id="SignalP"/>
    </source>
</evidence>
<protein>
    <recommendedName>
        <fullName evidence="4">Secreted protein</fullName>
    </recommendedName>
</protein>
<dbReference type="EMBL" id="JAGMWT010000005">
    <property type="protein sequence ID" value="KAH7128605.1"/>
    <property type="molecule type" value="Genomic_DNA"/>
</dbReference>
<evidence type="ECO:0000313" key="2">
    <source>
        <dbReference type="EMBL" id="KAH7128605.1"/>
    </source>
</evidence>
<dbReference type="AlphaFoldDB" id="A0A9P9DZH3"/>
<dbReference type="Proteomes" id="UP000700596">
    <property type="component" value="Unassembled WGS sequence"/>
</dbReference>
<reference evidence="2" key="1">
    <citation type="journal article" date="2021" name="Nat. Commun.">
        <title>Genetic determinants of endophytism in the Arabidopsis root mycobiome.</title>
        <authorList>
            <person name="Mesny F."/>
            <person name="Miyauchi S."/>
            <person name="Thiergart T."/>
            <person name="Pickel B."/>
            <person name="Atanasova L."/>
            <person name="Karlsson M."/>
            <person name="Huettel B."/>
            <person name="Barry K.W."/>
            <person name="Haridas S."/>
            <person name="Chen C."/>
            <person name="Bauer D."/>
            <person name="Andreopoulos W."/>
            <person name="Pangilinan J."/>
            <person name="LaButti K."/>
            <person name="Riley R."/>
            <person name="Lipzen A."/>
            <person name="Clum A."/>
            <person name="Drula E."/>
            <person name="Henrissat B."/>
            <person name="Kohler A."/>
            <person name="Grigoriev I.V."/>
            <person name="Martin F.M."/>
            <person name="Hacquard S."/>
        </authorList>
    </citation>
    <scope>NUCLEOTIDE SEQUENCE</scope>
    <source>
        <strain evidence="2">MPI-CAGE-CH-0243</strain>
    </source>
</reference>
<comment type="caution">
    <text evidence="2">The sequence shown here is derived from an EMBL/GenBank/DDBJ whole genome shotgun (WGS) entry which is preliminary data.</text>
</comment>
<accession>A0A9P9DZH3</accession>
<proteinExistence type="predicted"/>
<keyword evidence="3" id="KW-1185">Reference proteome</keyword>
<evidence type="ECO:0000313" key="3">
    <source>
        <dbReference type="Proteomes" id="UP000700596"/>
    </source>
</evidence>
<feature type="chain" id="PRO_5040444632" description="Secreted protein" evidence="1">
    <location>
        <begin position="35"/>
        <end position="113"/>
    </location>
</feature>
<sequence>MHPLSHSPLLGCTCTYHFLSFLFSLVRKASLSSAVPLQDVCVRAAVQLCSCAPRGGLREHNTHRHRHRHRDGLGMGMKRRAKVDERKFSSHDVVMTALDLIRSIRTYRASFSG</sequence>